<accession>A0A0S3IX68</accession>
<evidence type="ECO:0000313" key="3">
    <source>
        <dbReference type="EMBL" id="ALR71832.1"/>
    </source>
</evidence>
<sequence length="652" mass="73910">MYCLLICSALIISGFADPISFEPIDDATGLMFERISSLRHVSDERYLFVKALDYSPLLHELKNIANFLRDDVRNNATGCPLVKLIKPGKPRATMNRINKDLSSLPQLDTTFYKYDLDNSMSNEVTNDVVFDYVDHRQQDADYADTHNPPHWSEVSVMDVRALMRGGSTNRGKVLAAVSTSNVTDNFSNYITCMDGNRTADNNCMYMNDMHKMMNRKLADATAFANTLDRFIKQTRRNKLNNTNNVIDDNALLHEMRQLIRMLTSQNLSWVVDFERTLNSHFDLSQAYKLHLFADGNIVVLCIAMPLMKRVTSIYSLYRIATVPFCRGTMCLMMVPSASHIAVTNTRNYYTIVPDNYRTVCKEFTGYDEFLCPASERIATLNSGVCEIEMFMGRYAQDIDALCDVRVADNGAKQVLLDMLVHSRKWLYAFARNATVSYVCGNTYHEFSTTVSQGVGLVVVQPLQSCSVRVNQGALMFTVNTENYVTASTSYWPSRRFDYNKYVDASLLSQTSTPFADAIKNLSLTQLKTLRSRFHIRDYTAAPKNFFSPRNNVHSPQIVDKSISLIYVIIIVLVLGIVGIMSGVGYCVFKRHRNNLKDVPFTVSFKNEELQPIITIGSDAHNNVHIKVPNNTVHTTSMGMFPMEIKQINNKIM</sequence>
<protein>
    <submittedName>
        <fullName evidence="2">F-protein</fullName>
    </submittedName>
</protein>
<evidence type="ECO:0000256" key="1">
    <source>
        <dbReference type="SAM" id="Phobius"/>
    </source>
</evidence>
<keyword evidence="1" id="KW-1133">Transmembrane helix</keyword>
<dbReference type="InterPro" id="IPR022048">
    <property type="entry name" value="Envelope_fusion-like"/>
</dbReference>
<proteinExistence type="predicted"/>
<keyword evidence="1" id="KW-0472">Membrane</keyword>
<name>A0A0S3IX68_9ABAC</name>
<dbReference type="EMBL" id="KR815459">
    <property type="protein sequence ID" value="ALR70575.1"/>
    <property type="molecule type" value="Genomic_DNA"/>
</dbReference>
<evidence type="ECO:0000313" key="2">
    <source>
        <dbReference type="EMBL" id="ALR70575.1"/>
    </source>
</evidence>
<keyword evidence="1" id="KW-0812">Transmembrane</keyword>
<organism evidence="2">
    <name type="scientific">Anticarsia gemmatalis multiple nucleopolyhedrovirus</name>
    <dbReference type="NCBI Taxonomy" id="268591"/>
    <lineage>
        <taxon>Viruses</taxon>
        <taxon>Viruses incertae sedis</taxon>
        <taxon>Naldaviricetes</taxon>
        <taxon>Lefavirales</taxon>
        <taxon>Baculoviridae</taxon>
        <taxon>Alphabaculovirus</taxon>
        <taxon>Alphabaculovirus angemmatalis</taxon>
    </lineage>
</organism>
<dbReference type="Pfam" id="PF12259">
    <property type="entry name" value="Baculo_F"/>
    <property type="match status" value="1"/>
</dbReference>
<gene>
    <name evidence="2" type="ORF">AGNV_143</name>
</gene>
<reference evidence="2" key="1">
    <citation type="journal article" date="2015" name="Genome Biol. Evol.">
        <title>The Pangenome of the Anticarsia gemmatalis Multiple Nucleopolyhedrovirus (AgMNPV).</title>
        <authorList>
            <person name="Brito A.F."/>
            <person name="Braconi C.T."/>
            <person name="Weidmann M."/>
            <person name="Dilcher M."/>
            <person name="Alves J.M."/>
            <person name="Gruber A."/>
            <person name="Zanotto P.M."/>
        </authorList>
    </citation>
    <scope>NUCLEOTIDE SEQUENCE</scope>
    <source>
        <strain evidence="2">AgMNPV-30</strain>
        <strain evidence="3">AgMNPV-38</strain>
    </source>
</reference>
<dbReference type="EMBL" id="KR815467">
    <property type="protein sequence ID" value="ALR71832.1"/>
    <property type="molecule type" value="Genomic_DNA"/>
</dbReference>
<feature type="transmembrane region" description="Helical" evidence="1">
    <location>
        <begin position="564"/>
        <end position="588"/>
    </location>
</feature>